<evidence type="ECO:0008006" key="4">
    <source>
        <dbReference type="Google" id="ProtNLM"/>
    </source>
</evidence>
<dbReference type="PANTHER" id="PTHR44216">
    <property type="entry name" value="PROTEIN O-MANNOSYL-TRANSFERASE TMTC2"/>
    <property type="match status" value="1"/>
</dbReference>
<gene>
    <name evidence="2" type="ORF">J0M35_13930</name>
</gene>
<keyword evidence="1" id="KW-0812">Transmembrane</keyword>
<dbReference type="Proteomes" id="UP000664277">
    <property type="component" value="Unassembled WGS sequence"/>
</dbReference>
<evidence type="ECO:0000313" key="3">
    <source>
        <dbReference type="Proteomes" id="UP000664277"/>
    </source>
</evidence>
<keyword evidence="1" id="KW-0472">Membrane</keyword>
<proteinExistence type="predicted"/>
<feature type="transmembrane region" description="Helical" evidence="1">
    <location>
        <begin position="227"/>
        <end position="248"/>
    </location>
</feature>
<feature type="transmembrane region" description="Helical" evidence="1">
    <location>
        <begin position="153"/>
        <end position="173"/>
    </location>
</feature>
<protein>
    <recommendedName>
        <fullName evidence="4">Glycosyltransferase RgtA/B/C/D-like domain-containing protein</fullName>
    </recommendedName>
</protein>
<feature type="transmembrane region" description="Helical" evidence="1">
    <location>
        <begin position="123"/>
        <end position="147"/>
    </location>
</feature>
<evidence type="ECO:0000256" key="1">
    <source>
        <dbReference type="SAM" id="Phobius"/>
    </source>
</evidence>
<feature type="transmembrane region" description="Helical" evidence="1">
    <location>
        <begin position="185"/>
        <end position="215"/>
    </location>
</feature>
<organism evidence="2 3">
    <name type="scientific">Candidatus Obscuribacter phosphatis</name>
    <dbReference type="NCBI Taxonomy" id="1906157"/>
    <lineage>
        <taxon>Bacteria</taxon>
        <taxon>Bacillati</taxon>
        <taxon>Candidatus Melainabacteria</taxon>
        <taxon>Candidatus Obscuribacterales</taxon>
        <taxon>Candidatus Obscuribacteraceae</taxon>
        <taxon>Candidatus Obscuribacter</taxon>
    </lineage>
</organism>
<dbReference type="GO" id="GO:0035269">
    <property type="term" value="P:protein O-linked glycosylation via mannose"/>
    <property type="evidence" value="ECO:0007669"/>
    <property type="project" value="TreeGrafter"/>
</dbReference>
<feature type="transmembrane region" description="Helical" evidence="1">
    <location>
        <begin position="90"/>
        <end position="111"/>
    </location>
</feature>
<feature type="transmembrane region" description="Helical" evidence="1">
    <location>
        <begin position="299"/>
        <end position="318"/>
    </location>
</feature>
<keyword evidence="1" id="KW-1133">Transmembrane helix</keyword>
<dbReference type="EMBL" id="JAFLCK010000020">
    <property type="protein sequence ID" value="MBN8661460.1"/>
    <property type="molecule type" value="Genomic_DNA"/>
</dbReference>
<dbReference type="AlphaFoldDB" id="A0A8J7TN49"/>
<dbReference type="PANTHER" id="PTHR44216:SF3">
    <property type="entry name" value="PROTEIN O-MANNOSYL-TRANSFERASE TMTC2"/>
    <property type="match status" value="1"/>
</dbReference>
<dbReference type="GO" id="GO:0000030">
    <property type="term" value="F:mannosyltransferase activity"/>
    <property type="evidence" value="ECO:0007669"/>
    <property type="project" value="TreeGrafter"/>
</dbReference>
<name>A0A8J7TN49_9BACT</name>
<comment type="caution">
    <text evidence="2">The sequence shown here is derived from an EMBL/GenBank/DDBJ whole genome shotgun (WGS) entry which is preliminary data.</text>
</comment>
<feature type="transmembrane region" description="Helical" evidence="1">
    <location>
        <begin position="324"/>
        <end position="342"/>
    </location>
</feature>
<dbReference type="InterPro" id="IPR052384">
    <property type="entry name" value="TMTC_O-mannosyltransferase"/>
</dbReference>
<sequence>MKFIKSPILHIILLTALTWLVFNRTLGSYFLADDFGEVAYISRIKDGGEIALIWANFTGNYMQIPSMAVWRPWLLISLLADYFVWGANPFGFYLTNLLSYNLCIVLYYFFLRKLTESFSPLRSGLSSLLCAALFAVSPLHCESISWVVGRVDIVSSVFYLAAVNLLFAATAHFDNREAKKYRSLMGFSLLSFVIAMWTKEMPIGLPVLAPVLFYLFKPGSKPGLRDVLRFCLPLWTTTVVYFIGRYLALKTILGGYVQGIGDAQAAQALSRWLDLDTLKRLFYPFAFHIFGSDHLYHKIFTVLFAILLVVAVLRLTAFRPPLKLLIFLPIWIVTTLLPIYKLWGLGYELEGARFCYFLTLPLCALPLILLAPAKPTSERPLPLQVLTALASLTLLIMLAVLLKAAQLSNLAWVQTGKEVREFCVKSRQLSNAVILGIPKRRGGAHMILNSITFAVVNSPPFSKTSTLDQVYLFDPVIFGNDWYLNTARLRKLLREDPDCRIKVWNSATRDFIELKQATQDSAETAKQSDLAILSQARLKGELRARTTKEGLLLQDIKPGDALVFDELDIETLRGGRDALWLKLKPLNKTGQSHAGGKFKVRLSSADDQAGVLNQYEIEAAAADAVILPLGENWRYFAVPKISRLTLELPVGTDLLLQEAALIDEETIRPTITVADLKIDERGVYSRSKGPVDLKIDCQKLRFQPSGLVLEITKPNSFFQNMDPVRLDLAESIDISGKDQILIAPEKLETGVYQEVRVRPLYKKGEPLLPSAPVNLRLD</sequence>
<accession>A0A8J7TN49</accession>
<feature type="transmembrane region" description="Helical" evidence="1">
    <location>
        <begin position="383"/>
        <end position="402"/>
    </location>
</feature>
<evidence type="ECO:0000313" key="2">
    <source>
        <dbReference type="EMBL" id="MBN8661460.1"/>
    </source>
</evidence>
<reference evidence="2" key="1">
    <citation type="submission" date="2021-02" db="EMBL/GenBank/DDBJ databases">
        <title>Genome-Resolved Metagenomics of a Microbial Community Performing Photosynthetic Biological Nutrient Removal.</title>
        <authorList>
            <person name="Mcdaniel E.A."/>
        </authorList>
    </citation>
    <scope>NUCLEOTIDE SEQUENCE</scope>
    <source>
        <strain evidence="2">UWPOB_OBS1</strain>
    </source>
</reference>
<feature type="transmembrane region" description="Helical" evidence="1">
    <location>
        <begin position="354"/>
        <end position="371"/>
    </location>
</feature>